<evidence type="ECO:0000313" key="3">
    <source>
        <dbReference type="Proteomes" id="UP001165289"/>
    </source>
</evidence>
<feature type="region of interest" description="Disordered" evidence="1">
    <location>
        <begin position="1"/>
        <end position="56"/>
    </location>
</feature>
<gene>
    <name evidence="2" type="ORF">LOD99_10238</name>
</gene>
<evidence type="ECO:0000256" key="1">
    <source>
        <dbReference type="SAM" id="MobiDB-lite"/>
    </source>
</evidence>
<accession>A0AAV7KJ82</accession>
<keyword evidence="3" id="KW-1185">Reference proteome</keyword>
<comment type="caution">
    <text evidence="2">The sequence shown here is derived from an EMBL/GenBank/DDBJ whole genome shotgun (WGS) entry which is preliminary data.</text>
</comment>
<reference evidence="2 3" key="1">
    <citation type="journal article" date="2023" name="BMC Biol.">
        <title>The compact genome of the sponge Oopsacas minuta (Hexactinellida) is lacking key metazoan core genes.</title>
        <authorList>
            <person name="Santini S."/>
            <person name="Schenkelaars Q."/>
            <person name="Jourda C."/>
            <person name="Duchesne M."/>
            <person name="Belahbib H."/>
            <person name="Rocher C."/>
            <person name="Selva M."/>
            <person name="Riesgo A."/>
            <person name="Vervoort M."/>
            <person name="Leys S.P."/>
            <person name="Kodjabachian L."/>
            <person name="Le Bivic A."/>
            <person name="Borchiellini C."/>
            <person name="Claverie J.M."/>
            <person name="Renard E."/>
        </authorList>
    </citation>
    <scope>NUCLEOTIDE SEQUENCE [LARGE SCALE GENOMIC DNA]</scope>
    <source>
        <strain evidence="2">SPO-2</strain>
    </source>
</reference>
<dbReference type="EMBL" id="JAKMXF010000024">
    <property type="protein sequence ID" value="KAI6660790.1"/>
    <property type="molecule type" value="Genomic_DNA"/>
</dbReference>
<organism evidence="2 3">
    <name type="scientific">Oopsacas minuta</name>
    <dbReference type="NCBI Taxonomy" id="111878"/>
    <lineage>
        <taxon>Eukaryota</taxon>
        <taxon>Metazoa</taxon>
        <taxon>Porifera</taxon>
        <taxon>Hexactinellida</taxon>
        <taxon>Hexasterophora</taxon>
        <taxon>Lyssacinosida</taxon>
        <taxon>Leucopsacidae</taxon>
        <taxon>Oopsacas</taxon>
    </lineage>
</organism>
<sequence>MATYNPRGSSRGHRGRSVGQNWRDTHTSPYRTRSGRPFGPQPRNQNPNQKDSSQHLSITTEQHPIIQDAQQIASGKNLPPTIVPAQKLKQHPELASLCQQIRQAIPNNLKNLLADTFLAAYLEAADKPIPEELLYTSTSEQQNPYLIKASSLGLSELVLQNGERETFQANNPEVANLAPMFKHPALQNVIETLVLVQSLAELELYELHKNILKSIVIQRLSTHPLLTKAAQGPKTHTYAQIAGTDAGTARKQPFKFIPKIKPCPNTQYPCTHCVNASAMLAGAKQKHMESIHIQATKKDVDTIALSLPANIRENFKELYKVITLDHPNHTERYGCPLSPSLNKQASFYNTTENPHHEDTKKAIRYALVKTCSQYGMCAKCGKPRNLQNSSKHFPDRLCHITERVCPDPNARECKARNCTHEVAPENSIWTQQTLTLKPLPSLATFDIPNF</sequence>
<feature type="compositionally biased region" description="Polar residues" evidence="1">
    <location>
        <begin position="42"/>
        <end position="56"/>
    </location>
</feature>
<protein>
    <submittedName>
        <fullName evidence="2">Uncharacterized protein</fullName>
    </submittedName>
</protein>
<dbReference type="AlphaFoldDB" id="A0AAV7KJ82"/>
<name>A0AAV7KJ82_9METZ</name>
<evidence type="ECO:0000313" key="2">
    <source>
        <dbReference type="EMBL" id="KAI6660790.1"/>
    </source>
</evidence>
<dbReference type="Proteomes" id="UP001165289">
    <property type="component" value="Unassembled WGS sequence"/>
</dbReference>
<proteinExistence type="predicted"/>